<evidence type="ECO:0000256" key="9">
    <source>
        <dbReference type="ARBA" id="ARBA00023136"/>
    </source>
</evidence>
<dbReference type="NCBIfam" id="TIGR00813">
    <property type="entry name" value="sss"/>
    <property type="match status" value="1"/>
</dbReference>
<accession>A0A1I8IYM1</accession>
<feature type="transmembrane region" description="Helical" evidence="12">
    <location>
        <begin position="438"/>
        <end position="459"/>
    </location>
</feature>
<evidence type="ECO:0000256" key="12">
    <source>
        <dbReference type="SAM" id="Phobius"/>
    </source>
</evidence>
<proteinExistence type="inferred from homology"/>
<evidence type="ECO:0000313" key="14">
    <source>
        <dbReference type="WBParaSite" id="maker-uti_cns_0018923-snap-gene-0.2-mRNA-1"/>
    </source>
</evidence>
<feature type="transmembrane region" description="Helical" evidence="12">
    <location>
        <begin position="122"/>
        <end position="147"/>
    </location>
</feature>
<dbReference type="WBParaSite" id="maker-uti_cns_0018923-snap-gene-0.2-mRNA-1">
    <property type="protein sequence ID" value="maker-uti_cns_0018923-snap-gene-0.2-mRNA-1"/>
    <property type="gene ID" value="maker-uti_cns_0018923-snap-gene-0.2"/>
</dbReference>
<keyword evidence="7" id="KW-0915">Sodium</keyword>
<keyword evidence="13" id="KW-1185">Reference proteome</keyword>
<feature type="region of interest" description="Disordered" evidence="11">
    <location>
        <begin position="549"/>
        <end position="573"/>
    </location>
</feature>
<dbReference type="PROSITE" id="PS50283">
    <property type="entry name" value="NA_SOLUT_SYMP_3"/>
    <property type="match status" value="1"/>
</dbReference>
<dbReference type="AlphaFoldDB" id="A0A1I8IYM1"/>
<feature type="transmembrane region" description="Helical" evidence="12">
    <location>
        <begin position="273"/>
        <end position="300"/>
    </location>
</feature>
<evidence type="ECO:0000256" key="8">
    <source>
        <dbReference type="ARBA" id="ARBA00023065"/>
    </source>
</evidence>
<dbReference type="PANTHER" id="PTHR42985">
    <property type="entry name" value="SODIUM-COUPLED MONOCARBOXYLATE TRANSPORTER"/>
    <property type="match status" value="1"/>
</dbReference>
<feature type="transmembrane region" description="Helical" evidence="12">
    <location>
        <begin position="233"/>
        <end position="252"/>
    </location>
</feature>
<evidence type="ECO:0000256" key="3">
    <source>
        <dbReference type="ARBA" id="ARBA00022448"/>
    </source>
</evidence>
<evidence type="ECO:0000256" key="1">
    <source>
        <dbReference type="ARBA" id="ARBA00004651"/>
    </source>
</evidence>
<evidence type="ECO:0000256" key="10">
    <source>
        <dbReference type="ARBA" id="ARBA00023201"/>
    </source>
</evidence>
<comment type="subcellular location">
    <subcellularLocation>
        <location evidence="1">Cell membrane</location>
        <topology evidence="1">Multi-pass membrane protein</topology>
    </subcellularLocation>
</comment>
<sequence length="806" mass="86559">MMHPVDYAFIAVICLASVGIGIVTSCTGGRQKSTKEYVMGNRQMRLLPVAISILVSFWSAVALLGSPAEIFYFGSYYNLTGIGIALACLVSAFTFVPLFYPLQITSIYEYLELRYNNKFIRYWSTFLYVITSVLYLAVAQLAPAIALDAVMNIPQWAGILIIGVISVIYTALGGIKAVIWSDVFQSFFILVGLLAVVIKASIDSGGLQNVMDVSSQWGRLETFDWRADPRVRLTVWSSTIGVMFGWIPWYGPNQAAFQRFASLPTLAKAKWSILLNVLGVILLFSLLALTGYALFAFYAVRGCDPFSNSDIQSINQLLPIYVKTELQIPSFGGILIACVLSGAFSTTSTVLNSQAAVTVIDFVQPYRNLSDAKATVLIKWLVVAYGVLGAGIAFASSFISGVSLAQISASLLNASTGATLGVYLLAACVPQSTWQGAFVGSLASLILVGWLCIGALAGGGGGPAMLPLPDSNCTGLTGANATAIWPTSPASSSVYLTSTLSNRVDELQLGLDGFYSISFQWYGLLGAGSCLLVRGLLAAQRKTQLETPGFPMETATCHSGRRPKMGPPDEDLGDEKIRRERLCGCNIGKYLNDLKGQDSLSLCPRQDHCNSPLATKSRQRLQGTVQGIHTPSARTASRPAAPAFQSKETHQRFESNALQWLVHTNGGYEERITATQFAAVAEKLEQLRLSGPVDEFKTGWLIGIRWAANTDWQSLESPASLTLRPAAPPLRPVHWPSIIEEASEELMSTFAHETGANAPAASTAARARRRPPPAASSAASSATARRALHRRDCAGGLVGDRAGGLT</sequence>
<keyword evidence="5 12" id="KW-0812">Transmembrane</keyword>
<feature type="transmembrane region" description="Helical" evidence="12">
    <location>
        <begin position="326"/>
        <end position="344"/>
    </location>
</feature>
<feature type="transmembrane region" description="Helical" evidence="12">
    <location>
        <begin position="46"/>
        <end position="64"/>
    </location>
</feature>
<dbReference type="InterPro" id="IPR038377">
    <property type="entry name" value="Na/Glc_symporter_sf"/>
</dbReference>
<dbReference type="Gene3D" id="1.20.1730.10">
    <property type="entry name" value="Sodium/glucose cotransporter"/>
    <property type="match status" value="1"/>
</dbReference>
<dbReference type="InterPro" id="IPR051163">
    <property type="entry name" value="Sodium:Solute_Symporter_SSF"/>
</dbReference>
<feature type="transmembrane region" description="Helical" evidence="12">
    <location>
        <begin position="6"/>
        <end position="26"/>
    </location>
</feature>
<evidence type="ECO:0000256" key="6">
    <source>
        <dbReference type="ARBA" id="ARBA00022989"/>
    </source>
</evidence>
<evidence type="ECO:0000256" key="5">
    <source>
        <dbReference type="ARBA" id="ARBA00022692"/>
    </source>
</evidence>
<dbReference type="GO" id="GO:0015293">
    <property type="term" value="F:symporter activity"/>
    <property type="evidence" value="ECO:0007669"/>
    <property type="project" value="TreeGrafter"/>
</dbReference>
<protein>
    <submittedName>
        <fullName evidence="14">Sodium-coupled monocarboxylate transporter 1</fullName>
    </submittedName>
</protein>
<evidence type="ECO:0000256" key="2">
    <source>
        <dbReference type="ARBA" id="ARBA00006434"/>
    </source>
</evidence>
<dbReference type="GO" id="GO:0005886">
    <property type="term" value="C:plasma membrane"/>
    <property type="evidence" value="ECO:0007669"/>
    <property type="project" value="UniProtKB-SubCell"/>
</dbReference>
<evidence type="ECO:0000256" key="11">
    <source>
        <dbReference type="SAM" id="MobiDB-lite"/>
    </source>
</evidence>
<evidence type="ECO:0000256" key="4">
    <source>
        <dbReference type="ARBA" id="ARBA00022475"/>
    </source>
</evidence>
<dbReference type="GO" id="GO:0006814">
    <property type="term" value="P:sodium ion transport"/>
    <property type="evidence" value="ECO:0007669"/>
    <property type="project" value="UniProtKB-KW"/>
</dbReference>
<keyword evidence="4" id="KW-1003">Cell membrane</keyword>
<keyword evidence="6 12" id="KW-1133">Transmembrane helix</keyword>
<dbReference type="InterPro" id="IPR001734">
    <property type="entry name" value="Na/solute_symporter"/>
</dbReference>
<keyword evidence="8" id="KW-0406">Ion transport</keyword>
<keyword evidence="3" id="KW-0813">Transport</keyword>
<feature type="transmembrane region" description="Helical" evidence="12">
    <location>
        <begin position="184"/>
        <end position="202"/>
    </location>
</feature>
<feature type="region of interest" description="Disordered" evidence="11">
    <location>
        <begin position="755"/>
        <end position="786"/>
    </location>
</feature>
<reference evidence="14" key="1">
    <citation type="submission" date="2016-11" db="UniProtKB">
        <authorList>
            <consortium name="WormBaseParasite"/>
        </authorList>
    </citation>
    <scope>IDENTIFICATION</scope>
</reference>
<feature type="transmembrane region" description="Helical" evidence="12">
    <location>
        <begin position="405"/>
        <end position="426"/>
    </location>
</feature>
<feature type="transmembrane region" description="Helical" evidence="12">
    <location>
        <begin position="76"/>
        <end position="102"/>
    </location>
</feature>
<feature type="compositionally biased region" description="Low complexity" evidence="11">
    <location>
        <begin position="775"/>
        <end position="785"/>
    </location>
</feature>
<dbReference type="Proteomes" id="UP000095280">
    <property type="component" value="Unplaced"/>
</dbReference>
<feature type="transmembrane region" description="Helical" evidence="12">
    <location>
        <begin position="377"/>
        <end position="399"/>
    </location>
</feature>
<evidence type="ECO:0000313" key="13">
    <source>
        <dbReference type="Proteomes" id="UP000095280"/>
    </source>
</evidence>
<name>A0A1I8IYM1_9PLAT</name>
<dbReference type="PANTHER" id="PTHR42985:SF40">
    <property type="entry name" value="LD47995P-RELATED"/>
    <property type="match status" value="1"/>
</dbReference>
<feature type="transmembrane region" description="Helical" evidence="12">
    <location>
        <begin position="153"/>
        <end position="172"/>
    </location>
</feature>
<comment type="similarity">
    <text evidence="2">Belongs to the sodium:solute symporter (SSF) (TC 2.A.21) family.</text>
</comment>
<evidence type="ECO:0000256" key="7">
    <source>
        <dbReference type="ARBA" id="ARBA00023053"/>
    </source>
</evidence>
<organism evidence="13 14">
    <name type="scientific">Macrostomum lignano</name>
    <dbReference type="NCBI Taxonomy" id="282301"/>
    <lineage>
        <taxon>Eukaryota</taxon>
        <taxon>Metazoa</taxon>
        <taxon>Spiralia</taxon>
        <taxon>Lophotrochozoa</taxon>
        <taxon>Platyhelminthes</taxon>
        <taxon>Rhabditophora</taxon>
        <taxon>Macrostomorpha</taxon>
        <taxon>Macrostomida</taxon>
        <taxon>Macrostomidae</taxon>
        <taxon>Macrostomum</taxon>
    </lineage>
</organism>
<dbReference type="Pfam" id="PF00474">
    <property type="entry name" value="SSF"/>
    <property type="match status" value="1"/>
</dbReference>
<dbReference type="CDD" id="cd11492">
    <property type="entry name" value="SLC5sbd_NIS-SMVT"/>
    <property type="match status" value="1"/>
</dbReference>
<keyword evidence="9 12" id="KW-0472">Membrane</keyword>
<keyword evidence="10" id="KW-0739">Sodium transport</keyword>